<comment type="caution">
    <text evidence="2">The sequence shown here is derived from an EMBL/GenBank/DDBJ whole genome shotgun (WGS) entry which is preliminary data.</text>
</comment>
<dbReference type="SUPFAM" id="SSF51726">
    <property type="entry name" value="UROD/MetE-like"/>
    <property type="match status" value="1"/>
</dbReference>
<dbReference type="CDD" id="cd03311">
    <property type="entry name" value="CIMS_C_terminal_like"/>
    <property type="match status" value="1"/>
</dbReference>
<evidence type="ECO:0000313" key="2">
    <source>
        <dbReference type="EMBL" id="KRN75517.1"/>
    </source>
</evidence>
<dbReference type="AlphaFoldDB" id="A0A0R2JND1"/>
<evidence type="ECO:0000259" key="1">
    <source>
        <dbReference type="Pfam" id="PF01717"/>
    </source>
</evidence>
<sequence length="386" mass="43619">MFVMTVKKHQYFYTYDTVGSFLRPNDLKEAYNQVDNGEITQDEFKQIQHGATKKLVQQEITHGLHVVSDGEYNRKNFFIDFLAGLKGVQVVPDGFKLNFSGQELVDDGLKLAGKFEYNANHPFFSDYEFLQSIIPAGVQAKVTIPAPTPLLFEGDFAVIANYSDFYASREEYLADILKVYQQTIAHFYELGLRYIQLDDPWLLGVTLPIAGLQGDENTERVTKLEDEITSLIQKIIAAAPDDMIFATHICRGNFHSASLGGGTYASITNVLQELPYDAFFMEYDDLKTDGDFEPLARIHRAQPQAVFVLGLVTTKTSQLESEQKLQHKILQAMDVVPLHNLSLSPQCGFASTKEGNDLNEQQQWDKVDLVVQTARDTWKTDACRFD</sequence>
<dbReference type="InterPro" id="IPR002629">
    <property type="entry name" value="Met_Synth_C/arc"/>
</dbReference>
<gene>
    <name evidence="2" type="ORF">IV43_GL000888</name>
</gene>
<dbReference type="EMBL" id="JQBK01000209">
    <property type="protein sequence ID" value="KRN75517.1"/>
    <property type="molecule type" value="Genomic_DNA"/>
</dbReference>
<accession>A0A0R2JND1</accession>
<proteinExistence type="predicted"/>
<dbReference type="GO" id="GO:0003871">
    <property type="term" value="F:5-methyltetrahydropteroyltriglutamate-homocysteine S-methyltransferase activity"/>
    <property type="evidence" value="ECO:0007669"/>
    <property type="project" value="InterPro"/>
</dbReference>
<dbReference type="Gene3D" id="3.20.20.210">
    <property type="match status" value="1"/>
</dbReference>
<dbReference type="GO" id="GO:0009086">
    <property type="term" value="P:methionine biosynthetic process"/>
    <property type="evidence" value="ECO:0007669"/>
    <property type="project" value="InterPro"/>
</dbReference>
<dbReference type="GO" id="GO:0008270">
    <property type="term" value="F:zinc ion binding"/>
    <property type="evidence" value="ECO:0007669"/>
    <property type="project" value="InterPro"/>
</dbReference>
<organism evidence="2 3">
    <name type="scientific">Ligilactobacillus acidipiscis</name>
    <dbReference type="NCBI Taxonomy" id="89059"/>
    <lineage>
        <taxon>Bacteria</taxon>
        <taxon>Bacillati</taxon>
        <taxon>Bacillota</taxon>
        <taxon>Bacilli</taxon>
        <taxon>Lactobacillales</taxon>
        <taxon>Lactobacillaceae</taxon>
        <taxon>Ligilactobacillus</taxon>
    </lineage>
</organism>
<feature type="domain" description="Cobalamin-independent methionine synthase MetE C-terminal/archaeal" evidence="1">
    <location>
        <begin position="167"/>
        <end position="353"/>
    </location>
</feature>
<dbReference type="STRING" id="89059.LAC1533_0421"/>
<dbReference type="PATRIC" id="fig|89059.3.peg.933"/>
<dbReference type="Proteomes" id="UP000051491">
    <property type="component" value="Unassembled WGS sequence"/>
</dbReference>
<dbReference type="Pfam" id="PF01717">
    <property type="entry name" value="Meth_synt_2"/>
    <property type="match status" value="1"/>
</dbReference>
<protein>
    <recommendedName>
        <fullName evidence="1">Cobalamin-independent methionine synthase MetE C-terminal/archaeal domain-containing protein</fullName>
    </recommendedName>
</protein>
<name>A0A0R2JND1_9LACO</name>
<dbReference type="PANTHER" id="PTHR43844:SF1">
    <property type="entry name" value="METHIONINE SYNTHASE"/>
    <property type="match status" value="1"/>
</dbReference>
<dbReference type="PANTHER" id="PTHR43844">
    <property type="entry name" value="METHIONINE SYNTHASE"/>
    <property type="match status" value="1"/>
</dbReference>
<evidence type="ECO:0000313" key="3">
    <source>
        <dbReference type="Proteomes" id="UP000051491"/>
    </source>
</evidence>
<dbReference type="InterPro" id="IPR038071">
    <property type="entry name" value="UROD/MetE-like_sf"/>
</dbReference>
<reference evidence="2 3" key="1">
    <citation type="journal article" date="2015" name="Genome Announc.">
        <title>Expanding the biotechnology potential of lactobacilli through comparative genomics of 213 strains and associated genera.</title>
        <authorList>
            <person name="Sun Z."/>
            <person name="Harris H.M."/>
            <person name="McCann A."/>
            <person name="Guo C."/>
            <person name="Argimon S."/>
            <person name="Zhang W."/>
            <person name="Yang X."/>
            <person name="Jeffery I.B."/>
            <person name="Cooney J.C."/>
            <person name="Kagawa T.F."/>
            <person name="Liu W."/>
            <person name="Song Y."/>
            <person name="Salvetti E."/>
            <person name="Wrobel A."/>
            <person name="Rasinkangas P."/>
            <person name="Parkhill J."/>
            <person name="Rea M.C."/>
            <person name="O'Sullivan O."/>
            <person name="Ritari J."/>
            <person name="Douillard F.P."/>
            <person name="Paul Ross R."/>
            <person name="Yang R."/>
            <person name="Briner A.E."/>
            <person name="Felis G.E."/>
            <person name="de Vos W.M."/>
            <person name="Barrangou R."/>
            <person name="Klaenhammer T.R."/>
            <person name="Caufield P.W."/>
            <person name="Cui Y."/>
            <person name="Zhang H."/>
            <person name="O'Toole P.W."/>
        </authorList>
    </citation>
    <scope>NUCLEOTIDE SEQUENCE [LARGE SCALE GENOMIC DNA]</scope>
    <source>
        <strain evidence="2 3">DSM 15353</strain>
    </source>
</reference>